<evidence type="ECO:0000313" key="5">
    <source>
        <dbReference type="EMBL" id="HGM07091.1"/>
    </source>
</evidence>
<dbReference type="SUPFAM" id="SSF53335">
    <property type="entry name" value="S-adenosyl-L-methionine-dependent methyltransferases"/>
    <property type="match status" value="1"/>
</dbReference>
<proteinExistence type="predicted"/>
<dbReference type="Pfam" id="PF00145">
    <property type="entry name" value="DNA_methylase"/>
    <property type="match status" value="1"/>
</dbReference>
<dbReference type="GO" id="GO:0003677">
    <property type="term" value="F:DNA binding"/>
    <property type="evidence" value="ECO:0007669"/>
    <property type="project" value="TreeGrafter"/>
</dbReference>
<evidence type="ECO:0000256" key="1">
    <source>
        <dbReference type="ARBA" id="ARBA00011975"/>
    </source>
</evidence>
<dbReference type="EMBL" id="DTCA01000052">
    <property type="protein sequence ID" value="HGM07091.1"/>
    <property type="molecule type" value="Genomic_DNA"/>
</dbReference>
<dbReference type="EC" id="2.1.1.37" evidence="1"/>
<dbReference type="GO" id="GO:0044027">
    <property type="term" value="P:negative regulation of gene expression via chromosomal CpG island methylation"/>
    <property type="evidence" value="ECO:0007669"/>
    <property type="project" value="TreeGrafter"/>
</dbReference>
<reference evidence="5" key="1">
    <citation type="journal article" date="2020" name="mSystems">
        <title>Genome- and Community-Level Interaction Insights into Carbon Utilization and Element Cycling Functions of Hydrothermarchaeota in Hydrothermal Sediment.</title>
        <authorList>
            <person name="Zhou Z."/>
            <person name="Liu Y."/>
            <person name="Xu W."/>
            <person name="Pan J."/>
            <person name="Luo Z.H."/>
            <person name="Li M."/>
        </authorList>
    </citation>
    <scope>NUCLEOTIDE SEQUENCE [LARGE SCALE GENOMIC DNA]</scope>
    <source>
        <strain evidence="5">SpSt-658</strain>
    </source>
</reference>
<dbReference type="GO" id="GO:0003886">
    <property type="term" value="F:DNA (cytosine-5-)-methyltransferase activity"/>
    <property type="evidence" value="ECO:0007669"/>
    <property type="project" value="UniProtKB-EC"/>
</dbReference>
<dbReference type="Gene3D" id="3.90.120.10">
    <property type="entry name" value="DNA Methylase, subunit A, domain 2"/>
    <property type="match status" value="1"/>
</dbReference>
<gene>
    <name evidence="5" type="ORF">ENU31_01590</name>
</gene>
<keyword evidence="4" id="KW-0949">S-adenosyl-L-methionine</keyword>
<dbReference type="PRINTS" id="PR00105">
    <property type="entry name" value="C5METTRFRASE"/>
</dbReference>
<keyword evidence="3 5" id="KW-0808">Transferase</keyword>
<comment type="caution">
    <text evidence="5">The sequence shown here is derived from an EMBL/GenBank/DDBJ whole genome shotgun (WGS) entry which is preliminary data.</text>
</comment>
<dbReference type="InterPro" id="IPR050390">
    <property type="entry name" value="C5-Methyltransferase"/>
</dbReference>
<sequence length="314" mass="35974">MKYTIVDLFCGGGGFSIGFRATGYRIAIAIDNDPVCGKTFKFNFPNTIVLVEDIRDIDGRDITYFIGRTPDIVIGSPPCEPFTGANPKREKDPLDRLYKDPQGTLVLDFIRLVGELKPRIFIMENVPALNVPEIRESIVREFSYIGYSQIFFNLLKAEDYGTPSRRTRLFVSNVILKPKPIGRKVLVRDVLKDISCETDLPNNTCLYPTDRKLKRMVRISWGKALFYYQGALKRIPNYIRLDPNDLAPTVLGSSRFLHPYENRILTVREQARLMGFPDDHVFFGDRDQQYNQVGEAVPPPLSYSIALYLRENYI</sequence>
<dbReference type="PROSITE" id="PS51679">
    <property type="entry name" value="SAM_MT_C5"/>
    <property type="match status" value="1"/>
</dbReference>
<dbReference type="AlphaFoldDB" id="A0A7C4H2D7"/>
<protein>
    <recommendedName>
        <fullName evidence="1">DNA (cytosine-5-)-methyltransferase</fullName>
        <ecNumber evidence="1">2.1.1.37</ecNumber>
    </recommendedName>
</protein>
<dbReference type="Gene3D" id="3.40.50.150">
    <property type="entry name" value="Vaccinia Virus protein VP39"/>
    <property type="match status" value="1"/>
</dbReference>
<name>A0A7C4H2D7_9CREN</name>
<organism evidence="5">
    <name type="scientific">Ignisphaera aggregans</name>
    <dbReference type="NCBI Taxonomy" id="334771"/>
    <lineage>
        <taxon>Archaea</taxon>
        <taxon>Thermoproteota</taxon>
        <taxon>Thermoprotei</taxon>
        <taxon>Desulfurococcales</taxon>
        <taxon>Desulfurococcaceae</taxon>
        <taxon>Ignisphaera</taxon>
    </lineage>
</organism>
<evidence type="ECO:0000256" key="4">
    <source>
        <dbReference type="ARBA" id="ARBA00022691"/>
    </source>
</evidence>
<keyword evidence="2 5" id="KW-0489">Methyltransferase</keyword>
<dbReference type="InterPro" id="IPR029063">
    <property type="entry name" value="SAM-dependent_MTases_sf"/>
</dbReference>
<dbReference type="PANTHER" id="PTHR10629">
    <property type="entry name" value="CYTOSINE-SPECIFIC METHYLTRANSFERASE"/>
    <property type="match status" value="1"/>
</dbReference>
<evidence type="ECO:0000256" key="3">
    <source>
        <dbReference type="ARBA" id="ARBA00022679"/>
    </source>
</evidence>
<accession>A0A7C4H2D7</accession>
<evidence type="ECO:0000256" key="2">
    <source>
        <dbReference type="ARBA" id="ARBA00022603"/>
    </source>
</evidence>
<dbReference type="PANTHER" id="PTHR10629:SF52">
    <property type="entry name" value="DNA (CYTOSINE-5)-METHYLTRANSFERASE 1"/>
    <property type="match status" value="1"/>
</dbReference>
<dbReference type="GO" id="GO:0032259">
    <property type="term" value="P:methylation"/>
    <property type="evidence" value="ECO:0007669"/>
    <property type="project" value="UniProtKB-KW"/>
</dbReference>
<dbReference type="InterPro" id="IPR001525">
    <property type="entry name" value="C5_MeTfrase"/>
</dbReference>